<dbReference type="InterPro" id="IPR025714">
    <property type="entry name" value="Methyltranfer_dom"/>
</dbReference>
<keyword evidence="4" id="KW-1185">Reference proteome</keyword>
<dbReference type="GeneID" id="55998266"/>
<evidence type="ECO:0000313" key="3">
    <source>
        <dbReference type="EMBL" id="QKX63616.1"/>
    </source>
</evidence>
<dbReference type="KEGG" id="trg:TRUGW13939_10787"/>
<reference evidence="4" key="1">
    <citation type="submission" date="2020-06" db="EMBL/GenBank/DDBJ databases">
        <title>A chromosome-scale genome assembly of Talaromyces rugulosus W13939.</title>
        <authorList>
            <person name="Wang B."/>
            <person name="Guo L."/>
            <person name="Ye K."/>
            <person name="Wang L."/>
        </authorList>
    </citation>
    <scope>NUCLEOTIDE SEQUENCE [LARGE SCALE GENOMIC DNA]</scope>
    <source>
        <strain evidence="4">W13939</strain>
    </source>
</reference>
<protein>
    <recommendedName>
        <fullName evidence="2">Methyltransferase domain-containing protein</fullName>
    </recommendedName>
</protein>
<feature type="region of interest" description="Disordered" evidence="1">
    <location>
        <begin position="239"/>
        <end position="273"/>
    </location>
</feature>
<organism evidence="3 4">
    <name type="scientific">Talaromyces rugulosus</name>
    <name type="common">Penicillium rugulosum</name>
    <dbReference type="NCBI Taxonomy" id="121627"/>
    <lineage>
        <taxon>Eukaryota</taxon>
        <taxon>Fungi</taxon>
        <taxon>Dikarya</taxon>
        <taxon>Ascomycota</taxon>
        <taxon>Pezizomycotina</taxon>
        <taxon>Eurotiomycetes</taxon>
        <taxon>Eurotiomycetidae</taxon>
        <taxon>Eurotiales</taxon>
        <taxon>Trichocomaceae</taxon>
        <taxon>Talaromyces</taxon>
        <taxon>Talaromyces sect. Islandici</taxon>
    </lineage>
</organism>
<dbReference type="PANTHER" id="PTHR12496">
    <property type="entry name" value="CGI-41 METHYLTRANSFERASE"/>
    <property type="match status" value="1"/>
</dbReference>
<dbReference type="AlphaFoldDB" id="A0A7H8RBC4"/>
<accession>A0A7H8RBC4</accession>
<dbReference type="PANTHER" id="PTHR12496:SF0">
    <property type="entry name" value="METHYLTRANSFERASE DOMAIN-CONTAINING PROTEIN"/>
    <property type="match status" value="1"/>
</dbReference>
<dbReference type="InterPro" id="IPR052220">
    <property type="entry name" value="METTL25"/>
</dbReference>
<proteinExistence type="predicted"/>
<dbReference type="OrthoDB" id="10258156at2759"/>
<dbReference type="EMBL" id="CP055903">
    <property type="protein sequence ID" value="QKX63616.1"/>
    <property type="molecule type" value="Genomic_DNA"/>
</dbReference>
<dbReference type="Pfam" id="PF13679">
    <property type="entry name" value="Methyltransf_32"/>
    <property type="match status" value="1"/>
</dbReference>
<dbReference type="Proteomes" id="UP000509510">
    <property type="component" value="Chromosome VI"/>
</dbReference>
<evidence type="ECO:0000313" key="4">
    <source>
        <dbReference type="Proteomes" id="UP000509510"/>
    </source>
</evidence>
<gene>
    <name evidence="3" type="ORF">TRUGW13939_10787</name>
</gene>
<sequence>MGPAVPLPLSDEWDDDVDSYIDALLSFATTTPLFLNLCGGVHILDFLTSDPDLYTTLLPEDWRRFFDQHELYDILDLLLKEDVAHFPVEEDNHTIKGSSWKNGPPPPPSLVRYIRDIRRLSLKRKVTPPPTRPSSGQASAIPRRVAVGMKSKKLHEVEHFSKYVDSFATNVSQTRDEPVTHIVDFGSGQNYLGRTLAHSYNRHIIAIERRHAYIQGARGMDVHAKMAEKKVNVVKKRMQSNANGPDDDGDDASAQACESCPPQGGEEDKQQNEDDVTVFKVFSELDINQDDLPSIVNTSTHKPKEEENRGPRGAMDYIEHEIKDGYLEPIIQHVVDPTKTEGDSTETHGETSNDARVVVVSLHSCGNLLHHGVRSLVLNPSVVAIAMVGCCYNLMTERLGPATYELPVLRHMHQRLAVGANENDPHGFPMSSMFEQYAYPGGKGITFNITARMMAVQAPYNWSVEESRNFFTRHYYRALLQRIFVDRGTVPRPKLANLDALIGGDNNNDDDEPLIIGTLRKTVYETFPTYAKAAIAKLAKNPVHSEKMTRLNNEITTEDLEKYVADYAYAKKNLSLVWTLMAFSSAVVEAIIVIDRWQFLREHMASGLVRECWIEPVFDYAESPRNLVVIGIKN</sequence>
<evidence type="ECO:0000256" key="1">
    <source>
        <dbReference type="SAM" id="MobiDB-lite"/>
    </source>
</evidence>
<evidence type="ECO:0000259" key="2">
    <source>
        <dbReference type="Pfam" id="PF13679"/>
    </source>
</evidence>
<feature type="domain" description="Methyltransferase" evidence="2">
    <location>
        <begin position="152"/>
        <end position="397"/>
    </location>
</feature>
<name>A0A7H8RBC4_TALRU</name>
<dbReference type="RefSeq" id="XP_035349790.1">
    <property type="nucleotide sequence ID" value="XM_035493897.1"/>
</dbReference>